<dbReference type="PANTHER" id="PTHR43775">
    <property type="entry name" value="FATTY ACID SYNTHASE"/>
    <property type="match status" value="1"/>
</dbReference>
<proteinExistence type="predicted"/>
<feature type="active site" description="Proton donor; for dehydratase activity" evidence="14">
    <location>
        <position position="1093"/>
    </location>
</feature>
<evidence type="ECO:0000256" key="4">
    <source>
        <dbReference type="ARBA" id="ARBA00022679"/>
    </source>
</evidence>
<evidence type="ECO:0000256" key="1">
    <source>
        <dbReference type="ARBA" id="ARBA00001957"/>
    </source>
</evidence>
<feature type="region of interest" description="C-terminal hotdog fold" evidence="14">
    <location>
        <begin position="1036"/>
        <end position="1170"/>
    </location>
</feature>
<dbReference type="InterPro" id="IPR014031">
    <property type="entry name" value="Ketoacyl_synth_C"/>
</dbReference>
<dbReference type="InterPro" id="IPR049551">
    <property type="entry name" value="PKS_DH_C"/>
</dbReference>
<dbReference type="InterPro" id="IPR049552">
    <property type="entry name" value="PKS_DH_N"/>
</dbReference>
<dbReference type="SMART" id="SM00823">
    <property type="entry name" value="PKS_PP"/>
    <property type="match status" value="2"/>
</dbReference>
<dbReference type="FunFam" id="3.40.47.10:FF:000019">
    <property type="entry name" value="Polyketide synthase type I"/>
    <property type="match status" value="2"/>
</dbReference>
<feature type="region of interest" description="Disordered" evidence="15">
    <location>
        <begin position="3150"/>
        <end position="3172"/>
    </location>
</feature>
<dbReference type="InterPro" id="IPR020806">
    <property type="entry name" value="PKS_PP-bd"/>
</dbReference>
<dbReference type="InterPro" id="IPR013968">
    <property type="entry name" value="PKS_KR"/>
</dbReference>
<dbReference type="Pfam" id="PF16197">
    <property type="entry name" value="KAsynt_C_assoc"/>
    <property type="match status" value="2"/>
</dbReference>
<dbReference type="PROSITE" id="PS52004">
    <property type="entry name" value="KS3_2"/>
    <property type="match status" value="2"/>
</dbReference>
<evidence type="ECO:0000256" key="3">
    <source>
        <dbReference type="ARBA" id="ARBA00022553"/>
    </source>
</evidence>
<dbReference type="SUPFAM" id="SSF47336">
    <property type="entry name" value="ACP-like"/>
    <property type="match status" value="2"/>
</dbReference>
<evidence type="ECO:0000313" key="19">
    <source>
        <dbReference type="EMBL" id="TCO60872.1"/>
    </source>
</evidence>
<protein>
    <recommendedName>
        <fullName evidence="13">6-deoxyerythronolide-B synthase</fullName>
        <ecNumber evidence="13">2.3.1.94</ecNumber>
    </recommendedName>
</protein>
<sequence length="3324" mass="348842">MADEEKYLQYLKKATAELREARGRLREVEDQRTEPVAIVGMGCRFPGGVGSPDQLWDLVTAGGDAISGVPADRGWDFDSHYDPDPDAAGKSYVRAGGFLDDVAAFDAGFFGISPREALAMDPQQRLLLEVSWEALEAAGFSADTLRGTQTGVFVGSVAPDYGPRMHEGTAETAGYLVTGMATSVVSGRIAYALGLEGTAFTVDTACSSSLVALHLACQSLRQGECSLALAGGVAVMSAPGLFVEFSKQGALSPDGRCRAFSASANGFGLGEGVGAVVLERLSDAQRRGHQVLAVVRGSAVNQDGASSGLTAPNGPSQERVIRQALANARMSTSDVDVVEAHGTGTNLGDPIEAQALLATYGQSRERPLLLGSVKSNIGHAQAAAGVAGVIKMVLGMRHGVVPATLHVDAPSPHVDWSAGSVELPTEAVSWPDTGRPRRAGVSSFGVSGTNAHVILEQAPLLEDQPAAPQTGVVPWILSAKSSSALRAQAGRLLSHVDSRPDLRPADVAFSLVATRSVFDHRAVVVSADPRTALAGFVADDPTADVTVGVAPAGNGPVFVFPGQGSQWIGMAAALLAENEAFAQRMTECQEALRPHVDWSLLDVLDDEDTLSRVDVIQPVLWAAMVSLAAVWESFGVRPAAVVGHSQGEIAAACVAGALSLADGALVVARRSQALRVLAGQGGMVSVPLPEARVRELFGQVAVAAVNGPSATVVAGDPGALDDVLAECERMDVRAKRIPVDYASHSPHVDAIRDELLTLLAPIRPQRPAIPFHSTVPGDHGLLDAGYWFTNLRQTVNFAPTVQRLAGSHRVFVEVSPHPVLTAAVQDTLADGMAIGTLRRDDGGMARFLTSAAEAHVHGVAIEWERAFQNVRRVELPTYAFQRDRYWLSPYAGGGDPARLGLGQVRHPMLGAVVTLSDSGSLLITGRISLSTHPWLADHAVLGTVLVPGAGLLELALYAAHEADCAGVEELTLAAPLVLSGETALQMFVDRPDDTGRRVFRLYSRADGQPWTQNASGTLTHTAPPADDLTQWPPSDAEPLATEGLYERLGDAGYHYGPTFRGLRAAWRRGGETYAEVVLPDDPGQYGIHPALLDAALHAALAGADWQADGLRLPFSWRDATLFASGATAVRVRLTRTGDDAMSVLLADASGRPVVSIGSLVGRPVSPEQLPRAQSHSLYCMEWTERPAPPGEADDVTVSRIGTEPGAVHRGLDLVQSWLAEDRPGRLAVVTTLAVADDVTHLEGAAVWGLLRSAQSENPDRFILVDVDGMQSSEAALPAALALGEPQLAIRSGTIRVPRLTKALAGLQDPPTLAATVSNDRQPGFGPGGTVLLTGATGALGALVARHLVTTHGVRHLVLLSRSGLAATGAPELRDELTELGATVTIEACDAADRAALADVLSRIGRLDAVFHAAGVLDDGMLTALTPERLDKVLAPKAVAAMNLHELTHDLSAFVLFSSAAGVLGAPGQANYAAANGFLDALAQYRVAQGLPGTSIAWGLWAQDSGMTGRLGDTDRSRLARGGLVALPTDEALALLDAAIASQRPQVVAARLNFQALREQAANGTMAPPLRGLVRAPLRTAAAEDRSDLARKLAGLTPDEQDLELTELVRSHAAAVLGHGSTDTVPAERAFRELGFDSLTAVELRNRLNSATGLRLPATVTFDHPNATALAVYIRGQLTVGSATPRAPRTTATPVDEPIAIVGMACRYPGGVHTPDQLWDLVVGETDAMSTFPVDRGWTVDALPGPDGSPVTHAAVGGFLYDVADFDPGFFGVSPREATAMDPQQRLLLEVCWEAVERAGIPPHSLRGTPTGVFAGVMYHDYGRSGGDDPYLVTGNTGSVASGRVSYAFGLEGPAITVDTACSSSLVALHLACQALRNGDCTLALAGGVTVMSTPEMLVEFSRQGGLAADGRCKAFSADADGTGFSEGIGIVLVERLSDAHRNGHDVLAVVRGTAVNQDGASNGLTAPNGPSQERVILQALANARMSTSDIDVVEAHGTGTTLGDPIEAQALLATYGQDRERPLLLGTVKSNIGHTQAAAGMAGVMKMVLAMRDGTVPRTLHVNAPSPHVDWSTGSVSLVTANTPWPETGRPRRAGVSSFGVSGTNAHVILEQPPADNEVGSRSGPPTPVPWVLSARSAAALRDQAERLLAHLSDQEPVDVGFSLATGRSTLEHRAVMVGAELADFRDGLAAVADNAGTYTDLGGRTAFLFSGQGSQRLGMGRDLCARYSRYAQTFDEICDQFELGRPLKDVVFGDDPEVLGQTMFTQAALFAVEVALFRLLDHWGVRPDYLAGHSVGELAAAHVAGVLSLEDACRLVAARGRLIQALPPGGAMIAVQAAEHEIPLTGPDVVIAAVNGPKSVVLSGDEDAVVELAATLGRRTKRLQVSHAFHSPRMEPMLAEFAEVAAGLTYHEPRIPLVSNVTGGLGEDVANAEYWVRHVRQPVRFADGVNALAAAGVRRFLEVGPSGALTSMVRECLPDAAAIPTMRPNRSEERTLVSAVAELHVRGGRVDLPSLYPGARRVDLPTYAFQHSRYWLDARPPVDAPALGLEPAGHPLLGAVVTLPDDKGLLLTGRLSTVNHPWLADHTVLGTTIAPGALLVELAIHAGELVGCPLLTELTTQAPLSLPLAVRVSVGPPDDNGRRPLTIDSDVRHATGTLSPPDETLPEFPRIWPTVDSMDIDGLYERLAETGLDYGPAFQGLRAAWRHGDQTFAEVELPTGLTTDQYGIHPALLDAALHPLLLEARTDQVWVPFAWSDVAVYEPGARAARVALTVSGDSMSVLLADQNGRLVASVGSLTGRPVSAGQLRGARAALSGVDWVPVKASASAPETVVHTVDGDDVHDTLHRTLAAAQEWLANGRPARLAFVTHGVAAGENPAGAAVWGLIRSAQAEHPGRFALIDVDDDQAIPTCDEPQVAVRAGTLLVPKVTPRQPVTATPDFGDGTVLITGATGALGRLVARHLAERELLLVSRSGPTDEVPDAVACDVSDRTALAALIDSYPGKITAVVHTAGVLDDGTFESLTPERVDAVLAPKVDAVYNLHELLGDLTAFVLFSSAAGVIGTPGQASYAAANAFLDAFAVQRHAMGLPATSIAWGPWEQSGMTAQLAERDLQRMARTGVQPLSAEEGLAMFDAAVASGLPAVVAARTSPTPARRVRKPRQGPSPQLANLSAEEREPVLLELVRTHAAAVLGHASGQFIEAGQAFQDLGFDSLTAVEFRNLLTDATGLNLPATVVFDHPNPAALTRYLRDRFGGDDTKSLPAVLTDLDKALTNAAIDDAVRAGLVGRLRGLMTRLDVGQGPGGLESATDEELFALLDKDFGIS</sequence>
<dbReference type="Pfam" id="PF00698">
    <property type="entry name" value="Acyl_transf_1"/>
    <property type="match status" value="2"/>
</dbReference>
<evidence type="ECO:0000256" key="10">
    <source>
        <dbReference type="ARBA" id="ARBA00060158"/>
    </source>
</evidence>
<dbReference type="Gene3D" id="3.10.129.110">
    <property type="entry name" value="Polyketide synthase dehydratase"/>
    <property type="match status" value="2"/>
</dbReference>
<dbReference type="InterPro" id="IPR018201">
    <property type="entry name" value="Ketoacyl_synth_AS"/>
</dbReference>
<dbReference type="GO" id="GO:0033068">
    <property type="term" value="P:macrolide biosynthetic process"/>
    <property type="evidence" value="ECO:0007669"/>
    <property type="project" value="UniProtKB-ARBA"/>
</dbReference>
<feature type="domain" description="Carrier" evidence="16">
    <location>
        <begin position="1602"/>
        <end position="1677"/>
    </location>
</feature>
<dbReference type="Pfam" id="PF22953">
    <property type="entry name" value="SpnB_Rossmann"/>
    <property type="match status" value="1"/>
</dbReference>
<feature type="region of interest" description="N-terminal hotdog fold" evidence="14">
    <location>
        <begin position="906"/>
        <end position="1025"/>
    </location>
</feature>
<dbReference type="Pfam" id="PF00109">
    <property type="entry name" value="ketoacyl-synt"/>
    <property type="match status" value="2"/>
</dbReference>
<gene>
    <name evidence="19" type="ORF">EV192_103454</name>
</gene>
<evidence type="ECO:0000256" key="5">
    <source>
        <dbReference type="ARBA" id="ARBA00022737"/>
    </source>
</evidence>
<dbReference type="Pfam" id="PF21089">
    <property type="entry name" value="PKS_DH_N"/>
    <property type="match status" value="2"/>
</dbReference>
<dbReference type="Gene3D" id="3.40.47.10">
    <property type="match status" value="2"/>
</dbReference>
<dbReference type="Pfam" id="PF14765">
    <property type="entry name" value="PS-DH"/>
    <property type="match status" value="2"/>
</dbReference>
<dbReference type="InterPro" id="IPR055123">
    <property type="entry name" value="SpnB-like_Rossmann"/>
</dbReference>
<reference evidence="19 20" key="1">
    <citation type="submission" date="2019-03" db="EMBL/GenBank/DDBJ databases">
        <title>Genomic Encyclopedia of Type Strains, Phase IV (KMG-IV): sequencing the most valuable type-strain genomes for metagenomic binning, comparative biology and taxonomic classification.</title>
        <authorList>
            <person name="Goeker M."/>
        </authorList>
    </citation>
    <scope>NUCLEOTIDE SEQUENCE [LARGE SCALE GENOMIC DNA]</scope>
    <source>
        <strain evidence="19 20">DSM 45934</strain>
    </source>
</reference>
<name>A0A4R2JQ13_9PSEU</name>
<dbReference type="GO" id="GO:0047879">
    <property type="term" value="F:erythronolide synthase activity"/>
    <property type="evidence" value="ECO:0007669"/>
    <property type="project" value="UniProtKB-EC"/>
</dbReference>
<dbReference type="InterPro" id="IPR001227">
    <property type="entry name" value="Ac_transferase_dom_sf"/>
</dbReference>
<comment type="caution">
    <text evidence="19">The sequence shown here is derived from an EMBL/GenBank/DDBJ whole genome shotgun (WGS) entry which is preliminary data.</text>
</comment>
<dbReference type="FunFam" id="3.40.366.10:FF:000002">
    <property type="entry name" value="Probable polyketide synthase 2"/>
    <property type="match status" value="1"/>
</dbReference>
<evidence type="ECO:0000256" key="2">
    <source>
        <dbReference type="ARBA" id="ARBA00022450"/>
    </source>
</evidence>
<dbReference type="Pfam" id="PF02801">
    <property type="entry name" value="Ketoacyl-synt_C"/>
    <property type="match status" value="2"/>
</dbReference>
<dbReference type="SMART" id="SM01294">
    <property type="entry name" value="PKS_PP_betabranch"/>
    <property type="match status" value="2"/>
</dbReference>
<dbReference type="SUPFAM" id="SSF51735">
    <property type="entry name" value="NAD(P)-binding Rossmann-fold domains"/>
    <property type="match status" value="4"/>
</dbReference>
<dbReference type="PROSITE" id="PS52019">
    <property type="entry name" value="PKS_MFAS_DH"/>
    <property type="match status" value="2"/>
</dbReference>
<keyword evidence="5" id="KW-0677">Repeat</keyword>
<dbReference type="InterPro" id="IPR006162">
    <property type="entry name" value="Ppantetheine_attach_site"/>
</dbReference>
<dbReference type="InterPro" id="IPR014030">
    <property type="entry name" value="Ketoacyl_synth_N"/>
</dbReference>
<dbReference type="EMBL" id="SLWS01000003">
    <property type="protein sequence ID" value="TCO60872.1"/>
    <property type="molecule type" value="Genomic_DNA"/>
</dbReference>
<evidence type="ECO:0000259" key="17">
    <source>
        <dbReference type="PROSITE" id="PS52004"/>
    </source>
</evidence>
<dbReference type="SUPFAM" id="SSF53901">
    <property type="entry name" value="Thiolase-like"/>
    <property type="match status" value="2"/>
</dbReference>
<dbReference type="GO" id="GO:0031177">
    <property type="term" value="F:phosphopantetheine binding"/>
    <property type="evidence" value="ECO:0007669"/>
    <property type="project" value="InterPro"/>
</dbReference>
<keyword evidence="6" id="KW-0045">Antibiotic biosynthesis</keyword>
<dbReference type="InterPro" id="IPR016039">
    <property type="entry name" value="Thiolase-like"/>
</dbReference>
<keyword evidence="20" id="KW-1185">Reference proteome</keyword>
<comment type="subunit">
    <text evidence="12">Homodimer. Erythronolide synthase is composed of EryAI, EryAII and EryAIII multimodular (2 modules) polypeptides each coding for a functional synthase subunit which participates in 2 of the six FAS-like elongation steps required for formation of the polyketide. Module 1, 2, 3, 4, 5, and 6 participating in biosynthesis steps 1, 2, 3, 4, 5, and 6, respectively.</text>
</comment>
<dbReference type="InterPro" id="IPR014043">
    <property type="entry name" value="Acyl_transferase_dom"/>
</dbReference>
<feature type="region of interest" description="N-terminal hotdog fold" evidence="14">
    <location>
        <begin position="2555"/>
        <end position="2666"/>
    </location>
</feature>
<dbReference type="InterPro" id="IPR036736">
    <property type="entry name" value="ACP-like_sf"/>
</dbReference>
<evidence type="ECO:0000256" key="9">
    <source>
        <dbReference type="ARBA" id="ARBA00052442"/>
    </source>
</evidence>
<evidence type="ECO:0000256" key="11">
    <source>
        <dbReference type="ARBA" id="ARBA00060622"/>
    </source>
</evidence>
<feature type="active site" description="Proton acceptor; for dehydratase activity" evidence="14">
    <location>
        <position position="2587"/>
    </location>
</feature>
<evidence type="ECO:0000259" key="18">
    <source>
        <dbReference type="PROSITE" id="PS52019"/>
    </source>
</evidence>
<accession>A0A4R2JQ13</accession>
<dbReference type="InterPro" id="IPR016036">
    <property type="entry name" value="Malonyl_transacylase_ACP-bd"/>
</dbReference>
<dbReference type="EC" id="2.3.1.94" evidence="13"/>
<dbReference type="InterPro" id="IPR057326">
    <property type="entry name" value="KR_dom"/>
</dbReference>
<dbReference type="InterPro" id="IPR020841">
    <property type="entry name" value="PKS_Beta-ketoAc_synthase_dom"/>
</dbReference>
<keyword evidence="2" id="KW-0596">Phosphopantetheine</keyword>
<dbReference type="Gene3D" id="3.40.366.10">
    <property type="entry name" value="Malonyl-Coenzyme A Acyl Carrier Protein, domain 2"/>
    <property type="match status" value="2"/>
</dbReference>
<feature type="domain" description="Ketosynthase family 3 (KS3)" evidence="17">
    <location>
        <begin position="1695"/>
        <end position="2112"/>
    </location>
</feature>
<feature type="domain" description="PKS/mFAS DH" evidence="18">
    <location>
        <begin position="2555"/>
        <end position="2809"/>
    </location>
</feature>
<dbReference type="PROSITE" id="PS00606">
    <property type="entry name" value="KS3_1"/>
    <property type="match status" value="2"/>
</dbReference>
<dbReference type="InterPro" id="IPR042104">
    <property type="entry name" value="PKS_dehydratase_sf"/>
</dbReference>
<evidence type="ECO:0000256" key="15">
    <source>
        <dbReference type="SAM" id="MobiDB-lite"/>
    </source>
</evidence>
<dbReference type="SMART" id="SM00827">
    <property type="entry name" value="PKS_AT"/>
    <property type="match status" value="2"/>
</dbReference>
<keyword evidence="8" id="KW-0012">Acyltransferase</keyword>
<feature type="active site" description="Proton acceptor; for dehydratase activity" evidence="14">
    <location>
        <position position="938"/>
    </location>
</feature>
<dbReference type="Gene3D" id="1.10.1200.10">
    <property type="entry name" value="ACP-like"/>
    <property type="match status" value="2"/>
</dbReference>
<evidence type="ECO:0000256" key="14">
    <source>
        <dbReference type="PROSITE-ProRule" id="PRU01363"/>
    </source>
</evidence>
<dbReference type="Pfam" id="PF08659">
    <property type="entry name" value="KR"/>
    <property type="match status" value="2"/>
</dbReference>
<comment type="function">
    <text evidence="10">Involved in the biosynthesis of antibiotic erythromycin via the biosynthesis of its aglycone precursor, 6-deoxyerythronolide B (6-dEB).</text>
</comment>
<feature type="domain" description="Carrier" evidence="16">
    <location>
        <begin position="3178"/>
        <end position="3253"/>
    </location>
</feature>
<keyword evidence="3" id="KW-0597">Phosphoprotein</keyword>
<dbReference type="SMART" id="SM00822">
    <property type="entry name" value="PKS_KR"/>
    <property type="match status" value="2"/>
</dbReference>
<feature type="active site" description="Proton donor; for dehydratase activity" evidence="14">
    <location>
        <position position="2735"/>
    </location>
</feature>
<comment type="pathway">
    <text evidence="11">Antibiotic biosynthesis; erythromycin biosynthesis.</text>
</comment>
<evidence type="ECO:0000256" key="7">
    <source>
        <dbReference type="ARBA" id="ARBA00023268"/>
    </source>
</evidence>
<feature type="domain" description="Ketosynthase family 3 (KS3)" evidence="17">
    <location>
        <begin position="33"/>
        <end position="457"/>
    </location>
</feature>
<dbReference type="CDD" id="cd08956">
    <property type="entry name" value="KR_3_FAS_SDR_x"/>
    <property type="match status" value="2"/>
</dbReference>
<evidence type="ECO:0000256" key="12">
    <source>
        <dbReference type="ARBA" id="ARBA00063272"/>
    </source>
</evidence>
<feature type="domain" description="PKS/mFAS DH" evidence="18">
    <location>
        <begin position="906"/>
        <end position="1170"/>
    </location>
</feature>
<dbReference type="Gene3D" id="3.30.70.3290">
    <property type="match status" value="2"/>
</dbReference>
<dbReference type="CDD" id="cd00833">
    <property type="entry name" value="PKS"/>
    <property type="match status" value="2"/>
</dbReference>
<dbReference type="PROSITE" id="PS00012">
    <property type="entry name" value="PHOSPHOPANTETHEINE"/>
    <property type="match status" value="1"/>
</dbReference>
<dbReference type="InterPro" id="IPR015083">
    <property type="entry name" value="NorB/c/GfsB-D-like_docking"/>
</dbReference>
<dbReference type="InterPro" id="IPR050091">
    <property type="entry name" value="PKS_NRPS_Biosynth_Enz"/>
</dbReference>
<dbReference type="InterPro" id="IPR036291">
    <property type="entry name" value="NAD(P)-bd_dom_sf"/>
</dbReference>
<dbReference type="GO" id="GO:0004312">
    <property type="term" value="F:fatty acid synthase activity"/>
    <property type="evidence" value="ECO:0007669"/>
    <property type="project" value="TreeGrafter"/>
</dbReference>
<dbReference type="InterPro" id="IPR032821">
    <property type="entry name" value="PKS_assoc"/>
</dbReference>
<dbReference type="Gene3D" id="3.40.50.720">
    <property type="entry name" value="NAD(P)-binding Rossmann-like Domain"/>
    <property type="match status" value="2"/>
</dbReference>
<dbReference type="Pfam" id="PF00550">
    <property type="entry name" value="PP-binding"/>
    <property type="match status" value="2"/>
</dbReference>
<dbReference type="PROSITE" id="PS50075">
    <property type="entry name" value="CARRIER"/>
    <property type="match status" value="2"/>
</dbReference>
<evidence type="ECO:0000256" key="13">
    <source>
        <dbReference type="ARBA" id="ARBA00066981"/>
    </source>
</evidence>
<keyword evidence="7" id="KW-0511">Multifunctional enzyme</keyword>
<dbReference type="InterPro" id="IPR049900">
    <property type="entry name" value="PKS_mFAS_DH"/>
</dbReference>
<dbReference type="SUPFAM" id="SSF55048">
    <property type="entry name" value="Probable ACP-binding domain of malonyl-CoA ACP transacylase"/>
    <property type="match status" value="2"/>
</dbReference>
<organism evidence="19 20">
    <name type="scientific">Actinocrispum wychmicini</name>
    <dbReference type="NCBI Taxonomy" id="1213861"/>
    <lineage>
        <taxon>Bacteria</taxon>
        <taxon>Bacillati</taxon>
        <taxon>Actinomycetota</taxon>
        <taxon>Actinomycetes</taxon>
        <taxon>Pseudonocardiales</taxon>
        <taxon>Pseudonocardiaceae</taxon>
        <taxon>Actinocrispum</taxon>
    </lineage>
</organism>
<dbReference type="SMART" id="SM00826">
    <property type="entry name" value="PKS_DH"/>
    <property type="match status" value="2"/>
</dbReference>
<dbReference type="InterPro" id="IPR009081">
    <property type="entry name" value="PP-bd_ACP"/>
</dbReference>
<dbReference type="GO" id="GO:0006633">
    <property type="term" value="P:fatty acid biosynthetic process"/>
    <property type="evidence" value="ECO:0007669"/>
    <property type="project" value="InterPro"/>
</dbReference>
<evidence type="ECO:0000259" key="16">
    <source>
        <dbReference type="PROSITE" id="PS50075"/>
    </source>
</evidence>
<dbReference type="FunFam" id="1.10.1200.10:FF:000007">
    <property type="entry name" value="Probable polyketide synthase pks17"/>
    <property type="match status" value="2"/>
</dbReference>
<dbReference type="SUPFAM" id="SSF52151">
    <property type="entry name" value="FabD/lysophospholipase-like"/>
    <property type="match status" value="2"/>
</dbReference>
<dbReference type="PANTHER" id="PTHR43775:SF51">
    <property type="entry name" value="INACTIVE PHENOLPHTHIOCEROL SYNTHESIS POLYKETIDE SYNTHASE TYPE I PKS1-RELATED"/>
    <property type="match status" value="1"/>
</dbReference>
<comment type="cofactor">
    <cofactor evidence="1">
        <name>pantetheine 4'-phosphate</name>
        <dbReference type="ChEBI" id="CHEBI:47942"/>
    </cofactor>
</comment>
<dbReference type="InterPro" id="IPR016035">
    <property type="entry name" value="Acyl_Trfase/lysoPLipase"/>
</dbReference>
<dbReference type="SMART" id="SM00825">
    <property type="entry name" value="PKS_KS"/>
    <property type="match status" value="2"/>
</dbReference>
<feature type="region of interest" description="C-terminal hotdog fold" evidence="14">
    <location>
        <begin position="2676"/>
        <end position="2809"/>
    </location>
</feature>
<dbReference type="Proteomes" id="UP000295680">
    <property type="component" value="Unassembled WGS sequence"/>
</dbReference>
<evidence type="ECO:0000256" key="6">
    <source>
        <dbReference type="ARBA" id="ARBA00023194"/>
    </source>
</evidence>
<dbReference type="GO" id="GO:0004315">
    <property type="term" value="F:3-oxoacyl-[acyl-carrier-protein] synthase activity"/>
    <property type="evidence" value="ECO:0007669"/>
    <property type="project" value="InterPro"/>
</dbReference>
<evidence type="ECO:0000313" key="20">
    <source>
        <dbReference type="Proteomes" id="UP000295680"/>
    </source>
</evidence>
<dbReference type="Pfam" id="PF08990">
    <property type="entry name" value="Docking"/>
    <property type="match status" value="1"/>
</dbReference>
<keyword evidence="4 19" id="KW-0808">Transferase</keyword>
<dbReference type="OrthoDB" id="9778690at2"/>
<evidence type="ECO:0000256" key="8">
    <source>
        <dbReference type="ARBA" id="ARBA00023315"/>
    </source>
</evidence>
<dbReference type="InterPro" id="IPR020807">
    <property type="entry name" value="PKS_DH"/>
</dbReference>
<comment type="catalytic activity">
    <reaction evidence="9">
        <text>6 (S)-methylmalonyl-CoA + propanoyl-CoA + 6 NADPH + 12 H(+) = 6-deoxyerythronolide B + 6 CO2 + 6 NADP(+) + 7 CoA + H2O</text>
        <dbReference type="Rhea" id="RHEA:23068"/>
        <dbReference type="ChEBI" id="CHEBI:15377"/>
        <dbReference type="ChEBI" id="CHEBI:15378"/>
        <dbReference type="ChEBI" id="CHEBI:16089"/>
        <dbReference type="ChEBI" id="CHEBI:16526"/>
        <dbReference type="ChEBI" id="CHEBI:57287"/>
        <dbReference type="ChEBI" id="CHEBI:57327"/>
        <dbReference type="ChEBI" id="CHEBI:57392"/>
        <dbReference type="ChEBI" id="CHEBI:57783"/>
        <dbReference type="ChEBI" id="CHEBI:58349"/>
        <dbReference type="EC" id="2.3.1.94"/>
    </reaction>
</comment>